<dbReference type="EMBL" id="RWGY01000004">
    <property type="protein sequence ID" value="TVU47388.1"/>
    <property type="molecule type" value="Genomic_DNA"/>
</dbReference>
<accession>A0A5J9WGS2</accession>
<evidence type="ECO:0000313" key="1">
    <source>
        <dbReference type="EMBL" id="TVU47388.1"/>
    </source>
</evidence>
<organism evidence="1 2">
    <name type="scientific">Eragrostis curvula</name>
    <name type="common">weeping love grass</name>
    <dbReference type="NCBI Taxonomy" id="38414"/>
    <lineage>
        <taxon>Eukaryota</taxon>
        <taxon>Viridiplantae</taxon>
        <taxon>Streptophyta</taxon>
        <taxon>Embryophyta</taxon>
        <taxon>Tracheophyta</taxon>
        <taxon>Spermatophyta</taxon>
        <taxon>Magnoliopsida</taxon>
        <taxon>Liliopsida</taxon>
        <taxon>Poales</taxon>
        <taxon>Poaceae</taxon>
        <taxon>PACMAD clade</taxon>
        <taxon>Chloridoideae</taxon>
        <taxon>Eragrostideae</taxon>
        <taxon>Eragrostidinae</taxon>
        <taxon>Eragrostis</taxon>
    </lineage>
</organism>
<dbReference type="Gramene" id="TVU47388">
    <property type="protein sequence ID" value="TVU47388"/>
    <property type="gene ID" value="EJB05_06987"/>
</dbReference>
<proteinExistence type="predicted"/>
<gene>
    <name evidence="1" type="ORF">EJB05_06987</name>
</gene>
<protein>
    <submittedName>
        <fullName evidence="1">Uncharacterized protein</fullName>
    </submittedName>
</protein>
<reference evidence="1 2" key="1">
    <citation type="journal article" date="2019" name="Sci. Rep.">
        <title>A high-quality genome of Eragrostis curvula grass provides insights into Poaceae evolution and supports new strategies to enhance forage quality.</title>
        <authorList>
            <person name="Carballo J."/>
            <person name="Santos B.A.C.M."/>
            <person name="Zappacosta D."/>
            <person name="Garbus I."/>
            <person name="Selva J.P."/>
            <person name="Gallo C.A."/>
            <person name="Diaz A."/>
            <person name="Albertini E."/>
            <person name="Caccamo M."/>
            <person name="Echenique V."/>
        </authorList>
    </citation>
    <scope>NUCLEOTIDE SEQUENCE [LARGE SCALE GENOMIC DNA]</scope>
    <source>
        <strain evidence="2">cv. Victoria</strain>
        <tissue evidence="1">Leaf</tissue>
    </source>
</reference>
<sequence length="73" mass="7579">MTSSPGVEMAGAIERSATYHPMEAAADANRAALSTLILLRELCGAPKRERCCVVSSSSTVLGLCVVARLIASN</sequence>
<evidence type="ECO:0000313" key="2">
    <source>
        <dbReference type="Proteomes" id="UP000324897"/>
    </source>
</evidence>
<dbReference type="AlphaFoldDB" id="A0A5J9WGS2"/>
<keyword evidence="2" id="KW-1185">Reference proteome</keyword>
<feature type="non-terminal residue" evidence="1">
    <location>
        <position position="1"/>
    </location>
</feature>
<name>A0A5J9WGS2_9POAL</name>
<dbReference type="Proteomes" id="UP000324897">
    <property type="component" value="Chromosome 5"/>
</dbReference>
<comment type="caution">
    <text evidence="1">The sequence shown here is derived from an EMBL/GenBank/DDBJ whole genome shotgun (WGS) entry which is preliminary data.</text>
</comment>